<evidence type="ECO:0000256" key="4">
    <source>
        <dbReference type="ARBA" id="ARBA00022722"/>
    </source>
</evidence>
<keyword evidence="7" id="KW-0539">Nucleus</keyword>
<comment type="caution">
    <text evidence="9">The sequence shown here is derived from an EMBL/GenBank/DDBJ whole genome shotgun (WGS) entry which is preliminary data.</text>
</comment>
<keyword evidence="6" id="KW-0378">Hydrolase</keyword>
<dbReference type="GO" id="GO:0005634">
    <property type="term" value="C:nucleus"/>
    <property type="evidence" value="ECO:0007669"/>
    <property type="project" value="UniProtKB-SubCell"/>
</dbReference>
<comment type="subcellular location">
    <subcellularLocation>
        <location evidence="2">Nucleus</location>
    </subcellularLocation>
</comment>
<evidence type="ECO:0000256" key="6">
    <source>
        <dbReference type="ARBA" id="ARBA00022801"/>
    </source>
</evidence>
<feature type="domain" description="DDE Tnp4" evidence="8">
    <location>
        <begin position="109"/>
        <end position="275"/>
    </location>
</feature>
<evidence type="ECO:0000256" key="5">
    <source>
        <dbReference type="ARBA" id="ARBA00022723"/>
    </source>
</evidence>
<protein>
    <recommendedName>
        <fullName evidence="8">DDE Tnp4 domain-containing protein</fullName>
    </recommendedName>
</protein>
<dbReference type="Pfam" id="PF13359">
    <property type="entry name" value="DDE_Tnp_4"/>
    <property type="match status" value="1"/>
</dbReference>
<dbReference type="InterPro" id="IPR045249">
    <property type="entry name" value="HARBI1-like"/>
</dbReference>
<keyword evidence="5" id="KW-0479">Metal-binding</keyword>
<evidence type="ECO:0000313" key="10">
    <source>
        <dbReference type="Proteomes" id="UP001591681"/>
    </source>
</evidence>
<keyword evidence="4" id="KW-0540">Nuclease</keyword>
<evidence type="ECO:0000256" key="1">
    <source>
        <dbReference type="ARBA" id="ARBA00001968"/>
    </source>
</evidence>
<dbReference type="Proteomes" id="UP001591681">
    <property type="component" value="Unassembled WGS sequence"/>
</dbReference>
<dbReference type="GO" id="GO:0004518">
    <property type="term" value="F:nuclease activity"/>
    <property type="evidence" value="ECO:0007669"/>
    <property type="project" value="UniProtKB-KW"/>
</dbReference>
<proteinExistence type="inferred from homology"/>
<dbReference type="GO" id="GO:0046872">
    <property type="term" value="F:metal ion binding"/>
    <property type="evidence" value="ECO:0007669"/>
    <property type="project" value="UniProtKB-KW"/>
</dbReference>
<evidence type="ECO:0000259" key="8">
    <source>
        <dbReference type="Pfam" id="PF13359"/>
    </source>
</evidence>
<keyword evidence="10" id="KW-1185">Reference proteome</keyword>
<dbReference type="PANTHER" id="PTHR22930">
    <property type="match status" value="1"/>
</dbReference>
<evidence type="ECO:0000256" key="7">
    <source>
        <dbReference type="ARBA" id="ARBA00023242"/>
    </source>
</evidence>
<evidence type="ECO:0000256" key="3">
    <source>
        <dbReference type="ARBA" id="ARBA00006958"/>
    </source>
</evidence>
<evidence type="ECO:0000256" key="2">
    <source>
        <dbReference type="ARBA" id="ARBA00004123"/>
    </source>
</evidence>
<dbReference type="AlphaFoldDB" id="A0ABD1K1W2"/>
<comment type="similarity">
    <text evidence="3">Belongs to the HARBI1 family.</text>
</comment>
<dbReference type="GO" id="GO:0016787">
    <property type="term" value="F:hydrolase activity"/>
    <property type="evidence" value="ECO:0007669"/>
    <property type="project" value="UniProtKB-KW"/>
</dbReference>
<name>A0ABD1K1W2_9TELE</name>
<dbReference type="InterPro" id="IPR027806">
    <property type="entry name" value="HARBI1_dom"/>
</dbReference>
<accession>A0ABD1K1W2</accession>
<comment type="cofactor">
    <cofactor evidence="1">
        <name>a divalent metal cation</name>
        <dbReference type="ChEBI" id="CHEBI:60240"/>
    </cofactor>
</comment>
<sequence length="330" mass="36917">MSAEQMDSVLSLIGPDLTRQMTNYREAIEPKQRLAVTLRFLATGESFVSLAFQYRLGVSTVCDAVHLTCHAIEARMMSLTFPQPTEEGWKDIARHFWQKWGFPNCLGAIDGKHIAITAPAHSGSRFFNYKHSFSIVLLALVDANYKFIFAQVGDFGRSSDGGVYASSMLGQGMEANTLHVPPDTPLPGSGVQGPIPYVIVGDTAFPMKTYLMRPFPGQRIPRWQENFNYRLSSARMVVECAFGILSARWRVLLTRLQMSPKYVDSVVLAACILHNYLLTPSQTQRWLDEAEESAQRLPAIRDLGGNRGSREAYNVQQKLSAFFNSPEGRK</sequence>
<evidence type="ECO:0000313" key="9">
    <source>
        <dbReference type="EMBL" id="KAL2093117.1"/>
    </source>
</evidence>
<organism evidence="9 10">
    <name type="scientific">Coilia grayii</name>
    <name type="common">Gray's grenadier anchovy</name>
    <dbReference type="NCBI Taxonomy" id="363190"/>
    <lineage>
        <taxon>Eukaryota</taxon>
        <taxon>Metazoa</taxon>
        <taxon>Chordata</taxon>
        <taxon>Craniata</taxon>
        <taxon>Vertebrata</taxon>
        <taxon>Euteleostomi</taxon>
        <taxon>Actinopterygii</taxon>
        <taxon>Neopterygii</taxon>
        <taxon>Teleostei</taxon>
        <taxon>Clupei</taxon>
        <taxon>Clupeiformes</taxon>
        <taxon>Clupeoidei</taxon>
        <taxon>Engraulidae</taxon>
        <taxon>Coilinae</taxon>
        <taxon>Coilia</taxon>
    </lineage>
</organism>
<dbReference type="PANTHER" id="PTHR22930:SF269">
    <property type="entry name" value="NUCLEASE HARBI1-LIKE PROTEIN"/>
    <property type="match status" value="1"/>
</dbReference>
<gene>
    <name evidence="9" type="ORF">ACEWY4_010429</name>
</gene>
<dbReference type="EMBL" id="JBHFQA010000009">
    <property type="protein sequence ID" value="KAL2093117.1"/>
    <property type="molecule type" value="Genomic_DNA"/>
</dbReference>
<reference evidence="9 10" key="1">
    <citation type="submission" date="2024-09" db="EMBL/GenBank/DDBJ databases">
        <title>A chromosome-level genome assembly of Gray's grenadier anchovy, Coilia grayii.</title>
        <authorList>
            <person name="Fu Z."/>
        </authorList>
    </citation>
    <scope>NUCLEOTIDE SEQUENCE [LARGE SCALE GENOMIC DNA]</scope>
    <source>
        <strain evidence="9">G4</strain>
        <tissue evidence="9">Muscle</tissue>
    </source>
</reference>